<comment type="caution">
    <text evidence="8">The sequence shown here is derived from an EMBL/GenBank/DDBJ whole genome shotgun (WGS) entry which is preliminary data.</text>
</comment>
<dbReference type="EC" id="2.7.1.-" evidence="8"/>
<organism evidence="8 9">
    <name type="scientific">Cellulomonas fengjieae</name>
    <dbReference type="NCBI Taxonomy" id="2819978"/>
    <lineage>
        <taxon>Bacteria</taxon>
        <taxon>Bacillati</taxon>
        <taxon>Actinomycetota</taxon>
        <taxon>Actinomycetes</taxon>
        <taxon>Micrococcales</taxon>
        <taxon>Cellulomonadaceae</taxon>
        <taxon>Cellulomonas</taxon>
    </lineage>
</organism>
<feature type="domain" description="Carbohydrate kinase PfkB" evidence="7">
    <location>
        <begin position="26"/>
        <end position="281"/>
    </location>
</feature>
<dbReference type="PANTHER" id="PTHR46566">
    <property type="entry name" value="1-PHOSPHOFRUCTOKINASE-RELATED"/>
    <property type="match status" value="1"/>
</dbReference>
<evidence type="ECO:0000256" key="6">
    <source>
        <dbReference type="PIRNR" id="PIRNR000535"/>
    </source>
</evidence>
<comment type="similarity">
    <text evidence="1">Belongs to the carbohydrate kinase PfkB family.</text>
</comment>
<dbReference type="EMBL" id="JAGFBM010000006">
    <property type="protein sequence ID" value="MBO3085229.1"/>
    <property type="molecule type" value="Genomic_DNA"/>
</dbReference>
<protein>
    <submittedName>
        <fullName evidence="8">Hexose kinase</fullName>
        <ecNumber evidence="8">2.7.1.-</ecNumber>
    </submittedName>
</protein>
<evidence type="ECO:0000256" key="1">
    <source>
        <dbReference type="ARBA" id="ARBA00010688"/>
    </source>
</evidence>
<keyword evidence="4 8" id="KW-0418">Kinase</keyword>
<accession>A0ABS3SIA3</accession>
<keyword evidence="5" id="KW-0067">ATP-binding</keyword>
<dbReference type="NCBIfam" id="TIGR03168">
    <property type="entry name" value="1-PFK"/>
    <property type="match status" value="1"/>
</dbReference>
<dbReference type="RefSeq" id="WP_208289707.1">
    <property type="nucleotide sequence ID" value="NZ_CP074404.1"/>
</dbReference>
<dbReference type="Gene3D" id="3.40.1190.20">
    <property type="match status" value="1"/>
</dbReference>
<name>A0ABS3SIA3_9CELL</name>
<evidence type="ECO:0000256" key="3">
    <source>
        <dbReference type="ARBA" id="ARBA00022741"/>
    </source>
</evidence>
<gene>
    <name evidence="8" type="ORF">J4035_11330</name>
</gene>
<proteinExistence type="inferred from homology"/>
<evidence type="ECO:0000313" key="9">
    <source>
        <dbReference type="Proteomes" id="UP000678317"/>
    </source>
</evidence>
<dbReference type="InterPro" id="IPR017583">
    <property type="entry name" value="Tagatose/fructose_Pkinase"/>
</dbReference>
<evidence type="ECO:0000313" key="8">
    <source>
        <dbReference type="EMBL" id="MBO3085229.1"/>
    </source>
</evidence>
<dbReference type="PANTHER" id="PTHR46566:SF5">
    <property type="entry name" value="1-PHOSPHOFRUCTOKINASE"/>
    <property type="match status" value="1"/>
</dbReference>
<dbReference type="InterPro" id="IPR029056">
    <property type="entry name" value="Ribokinase-like"/>
</dbReference>
<sequence>MSALRDGTVRVATVTLNPALDVTYQVPALVVDDVVRVRQVTTRAGGKGVNAAAVAETLGATTWAVVLTGGRAGNELLDGLDSLGLRTLAIDALTDVRRTVAVVADDGTTTSLQEAGHDVRDPEHLTERVLDAVRQVLAEGVRALAVSGSLPPGCPADVLPRIVETCRRSGVPVVVDTSGAPLAAVARSGALLTPNRAELAELVGRTLHDQDDVVAAAAELVAHGAPAVAVTSGPDGIVCVTPDGGWAARLPTPVAGNATGAGDAAVAALLVHLAAAGDAADVGWPDALVDMVATSAACVLRPVAGEIDADARAAWLSDVQIHPLHQARNRA</sequence>
<dbReference type="GO" id="GO:0016301">
    <property type="term" value="F:kinase activity"/>
    <property type="evidence" value="ECO:0007669"/>
    <property type="project" value="UniProtKB-KW"/>
</dbReference>
<evidence type="ECO:0000256" key="2">
    <source>
        <dbReference type="ARBA" id="ARBA00022679"/>
    </source>
</evidence>
<dbReference type="PIRSF" id="PIRSF000535">
    <property type="entry name" value="1PFK/6PFK/LacC"/>
    <property type="match status" value="1"/>
</dbReference>
<dbReference type="Pfam" id="PF00294">
    <property type="entry name" value="PfkB"/>
    <property type="match status" value="1"/>
</dbReference>
<evidence type="ECO:0000256" key="4">
    <source>
        <dbReference type="ARBA" id="ARBA00022777"/>
    </source>
</evidence>
<evidence type="ECO:0000256" key="5">
    <source>
        <dbReference type="ARBA" id="ARBA00022840"/>
    </source>
</evidence>
<keyword evidence="9" id="KW-1185">Reference proteome</keyword>
<keyword evidence="3" id="KW-0547">Nucleotide-binding</keyword>
<evidence type="ECO:0000259" key="7">
    <source>
        <dbReference type="Pfam" id="PF00294"/>
    </source>
</evidence>
<dbReference type="InterPro" id="IPR011611">
    <property type="entry name" value="PfkB_dom"/>
</dbReference>
<dbReference type="Proteomes" id="UP000678317">
    <property type="component" value="Unassembled WGS sequence"/>
</dbReference>
<reference evidence="8 9" key="1">
    <citation type="submission" date="2021-03" db="EMBL/GenBank/DDBJ databases">
        <title>novel species in genus Cellulomonas.</title>
        <authorList>
            <person name="Zhang G."/>
        </authorList>
    </citation>
    <scope>NUCLEOTIDE SEQUENCE [LARGE SCALE GENOMIC DNA]</scope>
    <source>
        <strain evidence="9">zg-ZUI188</strain>
    </source>
</reference>
<dbReference type="SUPFAM" id="SSF53613">
    <property type="entry name" value="Ribokinase-like"/>
    <property type="match status" value="1"/>
</dbReference>
<keyword evidence="2 6" id="KW-0808">Transferase</keyword>